<dbReference type="Gene3D" id="2.60.40.290">
    <property type="match status" value="1"/>
</dbReference>
<dbReference type="InterPro" id="IPR004867">
    <property type="entry name" value="CHB_C_dom"/>
</dbReference>
<dbReference type="PANTHER" id="PTHR22600:SF57">
    <property type="entry name" value="BETA-N-ACETYLHEXOSAMINIDASE"/>
    <property type="match status" value="1"/>
</dbReference>
<dbReference type="Pfam" id="PF02838">
    <property type="entry name" value="Glyco_hydro_20b"/>
    <property type="match status" value="1"/>
</dbReference>
<dbReference type="Gene3D" id="3.20.20.80">
    <property type="entry name" value="Glycosidases"/>
    <property type="match status" value="1"/>
</dbReference>
<evidence type="ECO:0000313" key="11">
    <source>
        <dbReference type="Proteomes" id="UP001549749"/>
    </source>
</evidence>
<evidence type="ECO:0000256" key="1">
    <source>
        <dbReference type="ARBA" id="ARBA00001231"/>
    </source>
</evidence>
<evidence type="ECO:0000256" key="5">
    <source>
        <dbReference type="ARBA" id="ARBA00023295"/>
    </source>
</evidence>
<dbReference type="Proteomes" id="UP001549749">
    <property type="component" value="Unassembled WGS sequence"/>
</dbReference>
<dbReference type="Pfam" id="PF03173">
    <property type="entry name" value="CHB_HEX"/>
    <property type="match status" value="1"/>
</dbReference>
<comment type="catalytic activity">
    <reaction evidence="1">
        <text>Hydrolysis of terminal non-reducing N-acetyl-D-hexosamine residues in N-acetyl-beta-D-hexosaminides.</text>
        <dbReference type="EC" id="3.2.1.52"/>
    </reaction>
</comment>
<evidence type="ECO:0000259" key="9">
    <source>
        <dbReference type="SMART" id="SM01081"/>
    </source>
</evidence>
<dbReference type="InterPro" id="IPR004866">
    <property type="entry name" value="CHB/HEX_N_dom"/>
</dbReference>
<dbReference type="SUPFAM" id="SSF55545">
    <property type="entry name" value="beta-N-acetylhexosaminidase-like domain"/>
    <property type="match status" value="1"/>
</dbReference>
<dbReference type="InterPro" id="IPR013783">
    <property type="entry name" value="Ig-like_fold"/>
</dbReference>
<dbReference type="InterPro" id="IPR015882">
    <property type="entry name" value="HEX_bac_N"/>
</dbReference>
<dbReference type="CDD" id="cd06569">
    <property type="entry name" value="GH20_Sm-chitobiase-like"/>
    <property type="match status" value="1"/>
</dbReference>
<feature type="domain" description="Chitobiase/beta-hexosaminidases N-terminal" evidence="9">
    <location>
        <begin position="36"/>
        <end position="183"/>
    </location>
</feature>
<sequence>MRSILYFSKKLTIGCWLMCMALSVSAQETSVPYNAAQLRTTWEVVENNHQGKTEFLSALTFVNTGRTALPAKGWQLYFNFIRSVNPGRVKGNLEVSHINGDLYKLVPAADFAGVAPGDSLRVELVGDAWAVNFTDAPSGLYMVWDQQPEKGYSITNYSIRPSTQPKQYLRFPGDKTGLITPVDIYNQNKTTRDIPAASLPPIFPSPVSYQAGTGTFTLTSAAGISTDAALQQSADYLAGELARFLGKRPAIDNSGNSAIRFKVDAALAAPAYELEITSQNITISASSNEGAFYAIQSLNSLITPVAWAGVQKSISMPALQVKDAPRFGYRAFMIDVARNFHSKRDILRLLDVMATYKLNVLHFHLNDDEGWRLEIPSLPELTQVGGKRGHSTDPDLCLPPSYGSGPDTANNAGTGYYTRQDFIEILKYATARHIRVIPEIESPGHARAAVKSMDARYNRLMKAGNKEAAEEYVLSEAADKSEYRSVQYWNDNVMNVALPSVYRFMDKVVDEMQQMYKEAGIELTTVHMGGDEVPGGAWEKSPACLALMEKDKSIENVNDLWYYYYRKLHTMLKAKGIQLAGWEEAGMRKTKINGENASIPNPDFVNDNFQINVWNNVIGGGAEDLAYRMANAGYKVVLSGVSNFYFDMAYMKSFDEPGFYWGGFVDVDKPFYFIPLDYYKNSKVDATGNPVTPELFVGKDRLTAYGASNTIGIQGLLWSETVNNPQRMEYMILPKLLGLAERAWAQDPAWATEKDAAKSEKMYEEAWSIFANVLGKRELPRLAYMNGGYNYRIPTAGAVIENGVLKANVQLPGFVIRYTTDGKEPSLKSKAYTGPVPVTGKVKLKVFDVRGRSSRSVEVKAVPVTELKTNNLK</sequence>
<accession>A0ABV2TEU0</accession>
<dbReference type="InterPro" id="IPR015883">
    <property type="entry name" value="Glyco_hydro_20_cat"/>
</dbReference>
<organism evidence="10 11">
    <name type="scientific">Chitinophaga defluvii</name>
    <dbReference type="NCBI Taxonomy" id="3163343"/>
    <lineage>
        <taxon>Bacteria</taxon>
        <taxon>Pseudomonadati</taxon>
        <taxon>Bacteroidota</taxon>
        <taxon>Chitinophagia</taxon>
        <taxon>Chitinophagales</taxon>
        <taxon>Chitinophagaceae</taxon>
        <taxon>Chitinophaga</taxon>
    </lineage>
</organism>
<dbReference type="InterPro" id="IPR008965">
    <property type="entry name" value="CBM2/CBM3_carb-bd_dom_sf"/>
</dbReference>
<dbReference type="EC" id="3.2.1.52" evidence="3"/>
<dbReference type="EMBL" id="JBEXAC010000004">
    <property type="protein sequence ID" value="MET7001553.1"/>
    <property type="molecule type" value="Genomic_DNA"/>
</dbReference>
<comment type="caution">
    <text evidence="10">The sequence shown here is derived from an EMBL/GenBank/DDBJ whole genome shotgun (WGS) entry which is preliminary data.</text>
</comment>
<dbReference type="Gene3D" id="3.30.379.10">
    <property type="entry name" value="Chitobiase/beta-hexosaminidase domain 2-like"/>
    <property type="match status" value="1"/>
</dbReference>
<dbReference type="PANTHER" id="PTHR22600">
    <property type="entry name" value="BETA-HEXOSAMINIDASE"/>
    <property type="match status" value="1"/>
</dbReference>
<feature type="signal peptide" evidence="8">
    <location>
        <begin position="1"/>
        <end position="26"/>
    </location>
</feature>
<dbReference type="SUPFAM" id="SSF51445">
    <property type="entry name" value="(Trans)glycosidases"/>
    <property type="match status" value="1"/>
</dbReference>
<proteinExistence type="inferred from homology"/>
<name>A0ABV2TEU0_9BACT</name>
<evidence type="ECO:0000256" key="8">
    <source>
        <dbReference type="SAM" id="SignalP"/>
    </source>
</evidence>
<comment type="similarity">
    <text evidence="2">Belongs to the glycosyl hydrolase 20 family.</text>
</comment>
<dbReference type="Pfam" id="PF00728">
    <property type="entry name" value="Glyco_hydro_20"/>
    <property type="match status" value="1"/>
</dbReference>
<feature type="chain" id="PRO_5046357428" description="beta-N-acetylhexosaminidase" evidence="8">
    <location>
        <begin position="27"/>
        <end position="873"/>
    </location>
</feature>
<dbReference type="SUPFAM" id="SSF49384">
    <property type="entry name" value="Carbohydrate-binding domain"/>
    <property type="match status" value="1"/>
</dbReference>
<reference evidence="10 11" key="1">
    <citation type="submission" date="2024-06" db="EMBL/GenBank/DDBJ databases">
        <title>Chitinophaga defluvii sp. nov., isolated from municipal sewage.</title>
        <authorList>
            <person name="Zhang L."/>
        </authorList>
    </citation>
    <scope>NUCLEOTIDE SEQUENCE [LARGE SCALE GENOMIC DNA]</scope>
    <source>
        <strain evidence="10 11">H8</strain>
    </source>
</reference>
<evidence type="ECO:0000256" key="6">
    <source>
        <dbReference type="ARBA" id="ARBA00030512"/>
    </source>
</evidence>
<dbReference type="Gene3D" id="2.60.40.10">
    <property type="entry name" value="Immunoglobulins"/>
    <property type="match status" value="1"/>
</dbReference>
<evidence type="ECO:0000256" key="7">
    <source>
        <dbReference type="ARBA" id="ARBA00033000"/>
    </source>
</evidence>
<evidence type="ECO:0000256" key="4">
    <source>
        <dbReference type="ARBA" id="ARBA00022801"/>
    </source>
</evidence>
<gene>
    <name evidence="10" type="ORF">ABR189_29495</name>
</gene>
<dbReference type="SUPFAM" id="SSF81296">
    <property type="entry name" value="E set domains"/>
    <property type="match status" value="1"/>
</dbReference>
<dbReference type="RefSeq" id="WP_354664126.1">
    <property type="nucleotide sequence ID" value="NZ_JBEXAC010000004.1"/>
</dbReference>
<dbReference type="SMART" id="SM01081">
    <property type="entry name" value="CHB_HEX"/>
    <property type="match status" value="1"/>
</dbReference>
<dbReference type="InterPro" id="IPR017853">
    <property type="entry name" value="GH"/>
</dbReference>
<keyword evidence="5" id="KW-0326">Glycosidase</keyword>
<dbReference type="InterPro" id="IPR014756">
    <property type="entry name" value="Ig_E-set"/>
</dbReference>
<dbReference type="Pfam" id="PF03174">
    <property type="entry name" value="CHB_HEX_C"/>
    <property type="match status" value="1"/>
</dbReference>
<dbReference type="InterPro" id="IPR029018">
    <property type="entry name" value="Hex-like_dom2"/>
</dbReference>
<evidence type="ECO:0000256" key="3">
    <source>
        <dbReference type="ARBA" id="ARBA00012663"/>
    </source>
</evidence>
<dbReference type="InterPro" id="IPR012291">
    <property type="entry name" value="CBM2_carb-bd_dom_sf"/>
</dbReference>
<keyword evidence="11" id="KW-1185">Reference proteome</keyword>
<protein>
    <recommendedName>
        <fullName evidence="3">beta-N-acetylhexosaminidase</fullName>
        <ecNumber evidence="3">3.2.1.52</ecNumber>
    </recommendedName>
    <alternativeName>
        <fullName evidence="6">Beta-N-acetylhexosaminidase</fullName>
    </alternativeName>
    <alternativeName>
        <fullName evidence="7">N-acetyl-beta-glucosaminidase</fullName>
    </alternativeName>
</protein>
<keyword evidence="8" id="KW-0732">Signal</keyword>
<evidence type="ECO:0000256" key="2">
    <source>
        <dbReference type="ARBA" id="ARBA00006285"/>
    </source>
</evidence>
<dbReference type="InterPro" id="IPR025705">
    <property type="entry name" value="Beta_hexosaminidase_sua/sub"/>
</dbReference>
<dbReference type="CDD" id="cd02847">
    <property type="entry name" value="E_set_Chitobiase_C"/>
    <property type="match status" value="1"/>
</dbReference>
<evidence type="ECO:0000313" key="10">
    <source>
        <dbReference type="EMBL" id="MET7001553.1"/>
    </source>
</evidence>
<dbReference type="PRINTS" id="PR00738">
    <property type="entry name" value="GLHYDRLASE20"/>
</dbReference>
<keyword evidence="4" id="KW-0378">Hydrolase</keyword>